<gene>
    <name evidence="1" type="ORF">Acr_11g0016550</name>
</gene>
<sequence>MCLVHQISEAIDLCTRQKLAQFASTKTCEQLDIPQISLGLLNGIIKSDFLYEKSYTQWKKRQANILEELLCSTINSTAEHQTIGSLLAKVKNSTEWDVIMSPSERFEVLLAIREVVLVFSSTPAQYGVSGETYYWTAGYHLNIRLYEKLLFGLFDVLEEGQLIEEADEILKLIKLTWSTLGINEKLHNALFGWVLFQQV</sequence>
<reference evidence="1 2" key="1">
    <citation type="submission" date="2019-07" db="EMBL/GenBank/DDBJ databases">
        <title>De Novo Assembly of kiwifruit Actinidia rufa.</title>
        <authorList>
            <person name="Sugita-Konishi S."/>
            <person name="Sato K."/>
            <person name="Mori E."/>
            <person name="Abe Y."/>
            <person name="Kisaki G."/>
            <person name="Hamano K."/>
            <person name="Suezawa K."/>
            <person name="Otani M."/>
            <person name="Fukuda T."/>
            <person name="Manabe T."/>
            <person name="Gomi K."/>
            <person name="Tabuchi M."/>
            <person name="Akimitsu K."/>
            <person name="Kataoka I."/>
        </authorList>
    </citation>
    <scope>NUCLEOTIDE SEQUENCE [LARGE SCALE GENOMIC DNA]</scope>
    <source>
        <strain evidence="2">cv. Fuchu</strain>
    </source>
</reference>
<dbReference type="OrthoDB" id="2015333at2759"/>
<protein>
    <submittedName>
        <fullName evidence="1">DNA topoisomerase 4 subunit B</fullName>
    </submittedName>
</protein>
<accession>A0A7J0FGN9</accession>
<dbReference type="GO" id="GO:0016853">
    <property type="term" value="F:isomerase activity"/>
    <property type="evidence" value="ECO:0007669"/>
    <property type="project" value="UniProtKB-KW"/>
</dbReference>
<dbReference type="InterPro" id="IPR008528">
    <property type="entry name" value="unc-13_homologue"/>
</dbReference>
<dbReference type="EMBL" id="BJWL01000011">
    <property type="protein sequence ID" value="GFY97349.1"/>
    <property type="molecule type" value="Genomic_DNA"/>
</dbReference>
<evidence type="ECO:0000313" key="1">
    <source>
        <dbReference type="EMBL" id="GFY97349.1"/>
    </source>
</evidence>
<dbReference type="Proteomes" id="UP000585474">
    <property type="component" value="Unassembled WGS sequence"/>
</dbReference>
<evidence type="ECO:0000313" key="2">
    <source>
        <dbReference type="Proteomes" id="UP000585474"/>
    </source>
</evidence>
<comment type="caution">
    <text evidence="1">The sequence shown here is derived from an EMBL/GenBank/DDBJ whole genome shotgun (WGS) entry which is preliminary data.</text>
</comment>
<organism evidence="1 2">
    <name type="scientific">Actinidia rufa</name>
    <dbReference type="NCBI Taxonomy" id="165716"/>
    <lineage>
        <taxon>Eukaryota</taxon>
        <taxon>Viridiplantae</taxon>
        <taxon>Streptophyta</taxon>
        <taxon>Embryophyta</taxon>
        <taxon>Tracheophyta</taxon>
        <taxon>Spermatophyta</taxon>
        <taxon>Magnoliopsida</taxon>
        <taxon>eudicotyledons</taxon>
        <taxon>Gunneridae</taxon>
        <taxon>Pentapetalae</taxon>
        <taxon>asterids</taxon>
        <taxon>Ericales</taxon>
        <taxon>Actinidiaceae</taxon>
        <taxon>Actinidia</taxon>
    </lineage>
</organism>
<keyword evidence="1" id="KW-0413">Isomerase</keyword>
<proteinExistence type="predicted"/>
<dbReference type="AlphaFoldDB" id="A0A7J0FGN9"/>
<name>A0A7J0FGN9_9ERIC</name>
<dbReference type="PANTHER" id="PTHR31280:SF3">
    <property type="entry name" value="DNA TOPOISOMERASE 4 SUBUNIT B (DUF810)"/>
    <property type="match status" value="1"/>
</dbReference>
<keyword evidence="2" id="KW-1185">Reference proteome</keyword>
<dbReference type="PANTHER" id="PTHR31280">
    <property type="entry name" value="PROTEIN UNC-13 HOMOLOG"/>
    <property type="match status" value="1"/>
</dbReference>